<feature type="domain" description="PIH1 N-terminal" evidence="3">
    <location>
        <begin position="53"/>
        <end position="176"/>
    </location>
</feature>
<evidence type="ECO:0000259" key="3">
    <source>
        <dbReference type="Pfam" id="PF08190"/>
    </source>
</evidence>
<evidence type="ECO:0000313" key="4">
    <source>
        <dbReference type="EMBL" id="THU97876.1"/>
    </source>
</evidence>
<reference evidence="4 5" key="1">
    <citation type="journal article" date="2019" name="Nat. Ecol. Evol.">
        <title>Megaphylogeny resolves global patterns of mushroom evolution.</title>
        <authorList>
            <person name="Varga T."/>
            <person name="Krizsan K."/>
            <person name="Foldi C."/>
            <person name="Dima B."/>
            <person name="Sanchez-Garcia M."/>
            <person name="Sanchez-Ramirez S."/>
            <person name="Szollosi G.J."/>
            <person name="Szarkandi J.G."/>
            <person name="Papp V."/>
            <person name="Albert L."/>
            <person name="Andreopoulos W."/>
            <person name="Angelini C."/>
            <person name="Antonin V."/>
            <person name="Barry K.W."/>
            <person name="Bougher N.L."/>
            <person name="Buchanan P."/>
            <person name="Buyck B."/>
            <person name="Bense V."/>
            <person name="Catcheside P."/>
            <person name="Chovatia M."/>
            <person name="Cooper J."/>
            <person name="Damon W."/>
            <person name="Desjardin D."/>
            <person name="Finy P."/>
            <person name="Geml J."/>
            <person name="Haridas S."/>
            <person name="Hughes K."/>
            <person name="Justo A."/>
            <person name="Karasinski D."/>
            <person name="Kautmanova I."/>
            <person name="Kiss B."/>
            <person name="Kocsube S."/>
            <person name="Kotiranta H."/>
            <person name="LaButti K.M."/>
            <person name="Lechner B.E."/>
            <person name="Liimatainen K."/>
            <person name="Lipzen A."/>
            <person name="Lukacs Z."/>
            <person name="Mihaltcheva S."/>
            <person name="Morgado L.N."/>
            <person name="Niskanen T."/>
            <person name="Noordeloos M.E."/>
            <person name="Ohm R.A."/>
            <person name="Ortiz-Santana B."/>
            <person name="Ovrebo C."/>
            <person name="Racz N."/>
            <person name="Riley R."/>
            <person name="Savchenko A."/>
            <person name="Shiryaev A."/>
            <person name="Soop K."/>
            <person name="Spirin V."/>
            <person name="Szebenyi C."/>
            <person name="Tomsovsky M."/>
            <person name="Tulloss R.E."/>
            <person name="Uehling J."/>
            <person name="Grigoriev I.V."/>
            <person name="Vagvolgyi C."/>
            <person name="Papp T."/>
            <person name="Martin F.M."/>
            <person name="Miettinen O."/>
            <person name="Hibbett D.S."/>
            <person name="Nagy L.G."/>
        </authorList>
    </citation>
    <scope>NUCLEOTIDE SEQUENCE [LARGE SCALE GENOMIC DNA]</scope>
    <source>
        <strain evidence="4 5">CBS 962.96</strain>
    </source>
</reference>
<dbReference type="GO" id="GO:1990904">
    <property type="term" value="C:ribonucleoprotein complex"/>
    <property type="evidence" value="ECO:0007669"/>
    <property type="project" value="TreeGrafter"/>
</dbReference>
<dbReference type="Pfam" id="PF08190">
    <property type="entry name" value="PIH1"/>
    <property type="match status" value="1"/>
</dbReference>
<organism evidence="4 5">
    <name type="scientific">Dendrothele bispora (strain CBS 962.96)</name>
    <dbReference type="NCBI Taxonomy" id="1314807"/>
    <lineage>
        <taxon>Eukaryota</taxon>
        <taxon>Fungi</taxon>
        <taxon>Dikarya</taxon>
        <taxon>Basidiomycota</taxon>
        <taxon>Agaricomycotina</taxon>
        <taxon>Agaricomycetes</taxon>
        <taxon>Agaricomycetidae</taxon>
        <taxon>Agaricales</taxon>
        <taxon>Agaricales incertae sedis</taxon>
        <taxon>Dendrothele</taxon>
    </lineage>
</organism>
<evidence type="ECO:0000256" key="2">
    <source>
        <dbReference type="SAM" id="MobiDB-lite"/>
    </source>
</evidence>
<accession>A0A4S8M6G9</accession>
<gene>
    <name evidence="4" type="ORF">K435DRAFT_662077</name>
</gene>
<dbReference type="GO" id="GO:0005737">
    <property type="term" value="C:cytoplasm"/>
    <property type="evidence" value="ECO:0007669"/>
    <property type="project" value="TreeGrafter"/>
</dbReference>
<dbReference type="Proteomes" id="UP000297245">
    <property type="component" value="Unassembled WGS sequence"/>
</dbReference>
<proteinExistence type="inferred from homology"/>
<dbReference type="PANTHER" id="PTHR22997:SF0">
    <property type="entry name" value="PIH1 DOMAIN-CONTAINING PROTEIN 1"/>
    <property type="match status" value="1"/>
</dbReference>
<dbReference type="GO" id="GO:0006364">
    <property type="term" value="P:rRNA processing"/>
    <property type="evidence" value="ECO:0007669"/>
    <property type="project" value="TreeGrafter"/>
</dbReference>
<dbReference type="PANTHER" id="PTHR22997">
    <property type="entry name" value="PIH1 DOMAIN-CONTAINING PROTEIN 1"/>
    <property type="match status" value="1"/>
</dbReference>
<keyword evidence="5" id="KW-1185">Reference proteome</keyword>
<dbReference type="InterPro" id="IPR012981">
    <property type="entry name" value="PIH1_N"/>
</dbReference>
<dbReference type="EMBL" id="ML179147">
    <property type="protein sequence ID" value="THU97876.1"/>
    <property type="molecule type" value="Genomic_DNA"/>
</dbReference>
<comment type="similarity">
    <text evidence="1">Belongs to the PIH1 family.</text>
</comment>
<dbReference type="AlphaFoldDB" id="A0A4S8M6G9"/>
<dbReference type="InterPro" id="IPR050734">
    <property type="entry name" value="PIH1/Kintoun_subfamily"/>
</dbReference>
<dbReference type="GO" id="GO:0097255">
    <property type="term" value="C:R2TP complex"/>
    <property type="evidence" value="ECO:0007669"/>
    <property type="project" value="TreeGrafter"/>
</dbReference>
<sequence length="367" mass="40128">MSSNTSVTLKPTAGFCIKSTTLQPAVYTPSSPSQQNLGPNSLEPASVPVPIPQGHKIFVNICWDPNVPPPPEGSEDVIQRAMKGEELDEHNSDGWFVPVVVSEARQETDKAGKPSLVFDCVYNKSIKSRTLKDPEFKVFIIELALQRIEAQTQLVLSRNIATPNISSKGKLQPRTVSIPAFLAPQKTSDSGPVLLSTPAEPQPRLQQKRPLIQEVEEPSIPSAGASKPKSILKSTTHPPVPSSSSSSPPPDRHGALRWSWSQGKDRLHIKISVPSLSEYLISQSSLDIEPRRLLLTIPKDPDSPPLTLDLDLNISDAELAMRKGGGMDVSDLSENNTLLSLKRQRPFDVEGATAEWRMRENNLIVSV</sequence>
<dbReference type="GO" id="GO:0000492">
    <property type="term" value="P:box C/D snoRNP assembly"/>
    <property type="evidence" value="ECO:0007669"/>
    <property type="project" value="TreeGrafter"/>
</dbReference>
<evidence type="ECO:0000313" key="5">
    <source>
        <dbReference type="Proteomes" id="UP000297245"/>
    </source>
</evidence>
<name>A0A4S8M6G9_DENBC</name>
<feature type="region of interest" description="Disordered" evidence="2">
    <location>
        <begin position="188"/>
        <end position="259"/>
    </location>
</feature>
<dbReference type="OrthoDB" id="5135119at2759"/>
<evidence type="ECO:0000256" key="1">
    <source>
        <dbReference type="ARBA" id="ARBA00008511"/>
    </source>
</evidence>
<protein>
    <recommendedName>
        <fullName evidence="3">PIH1 N-terminal domain-containing protein</fullName>
    </recommendedName>
</protein>